<dbReference type="PANTHER" id="PTHR10907">
    <property type="entry name" value="REGUCALCIN"/>
    <property type="match status" value="1"/>
</dbReference>
<dbReference type="EMBL" id="CP024608">
    <property type="protein sequence ID" value="ATQ77557.1"/>
    <property type="molecule type" value="Genomic_DNA"/>
</dbReference>
<comment type="similarity">
    <text evidence="1">Belongs to the SMP-30/CGR1 family.</text>
</comment>
<dbReference type="RefSeq" id="WP_099879844.1">
    <property type="nucleotide sequence ID" value="NZ_CP024608.1"/>
</dbReference>
<evidence type="ECO:0000256" key="1">
    <source>
        <dbReference type="ARBA" id="ARBA00008853"/>
    </source>
</evidence>
<dbReference type="Gene3D" id="2.120.10.30">
    <property type="entry name" value="TolB, C-terminal domain"/>
    <property type="match status" value="1"/>
</dbReference>
<dbReference type="GO" id="GO:0004341">
    <property type="term" value="F:gluconolactonase activity"/>
    <property type="evidence" value="ECO:0007669"/>
    <property type="project" value="TreeGrafter"/>
</dbReference>
<protein>
    <submittedName>
        <fullName evidence="3">SMP-30/gluconolaconase/LRE-like protein</fullName>
    </submittedName>
</protein>
<dbReference type="GO" id="GO:0019853">
    <property type="term" value="P:L-ascorbic acid biosynthetic process"/>
    <property type="evidence" value="ECO:0007669"/>
    <property type="project" value="TreeGrafter"/>
</dbReference>
<dbReference type="SUPFAM" id="SSF63829">
    <property type="entry name" value="Calcium-dependent phosphotriesterase"/>
    <property type="match status" value="1"/>
</dbReference>
<reference evidence="3" key="1">
    <citation type="submission" date="2017-10" db="EMBL/GenBank/DDBJ databases">
        <title>Massilia psychrophilum sp. nov., a novel purple-pigmented bacterium isolated from Tianshan glacier, Xinjiang Municipality, China.</title>
        <authorList>
            <person name="Wang H."/>
        </authorList>
    </citation>
    <scope>NUCLEOTIDE SEQUENCE [LARGE SCALE GENOMIC DNA]</scope>
    <source>
        <strain evidence="3">B2</strain>
    </source>
</reference>
<proteinExistence type="inferred from homology"/>
<organism evidence="3 4">
    <name type="scientific">Massilia violaceinigra</name>
    <dbReference type="NCBI Taxonomy" id="2045208"/>
    <lineage>
        <taxon>Bacteria</taxon>
        <taxon>Pseudomonadati</taxon>
        <taxon>Pseudomonadota</taxon>
        <taxon>Betaproteobacteria</taxon>
        <taxon>Burkholderiales</taxon>
        <taxon>Oxalobacteraceae</taxon>
        <taxon>Telluria group</taxon>
        <taxon>Massilia</taxon>
    </lineage>
</organism>
<dbReference type="PANTHER" id="PTHR10907:SF47">
    <property type="entry name" value="REGUCALCIN"/>
    <property type="match status" value="1"/>
</dbReference>
<sequence length="280" mass="29447">MTAPSSRLSHHPGRCLRWDARGHRWWWAGSGAHAVHALAERDPAPLACRLPDAAGLLAHCASGRVLFGLSKRLGFSEPGRDTGPRQLRVQPLVAVDAAEPRTAISDGCTDRRGFLVFGTRNVAKDGRAIGSFYQFSGKYGLRRLALPVVAEASAICFSADGKRMFFADARASQLLACDYDAERGHVGGVTVFAQLDAGATPRGAVLDAAGCLWNAQAGQLVQYAPDGKVLRRIALDCSSIAFGGAGLTQLAAVGEGGLFTVSVPGVAGQPDSPFDDHPSQ</sequence>
<dbReference type="InterPro" id="IPR013658">
    <property type="entry name" value="SGL"/>
</dbReference>
<keyword evidence="4" id="KW-1185">Reference proteome</keyword>
<name>A0A2D2DRF8_9BURK</name>
<feature type="domain" description="SMP-30/Gluconolactonase/LRE-like region" evidence="2">
    <location>
        <begin position="13"/>
        <end position="250"/>
    </location>
</feature>
<evidence type="ECO:0000259" key="2">
    <source>
        <dbReference type="Pfam" id="PF08450"/>
    </source>
</evidence>
<dbReference type="AlphaFoldDB" id="A0A2D2DRF8"/>
<dbReference type="Proteomes" id="UP000229897">
    <property type="component" value="Chromosome"/>
</dbReference>
<dbReference type="GO" id="GO:0005509">
    <property type="term" value="F:calcium ion binding"/>
    <property type="evidence" value="ECO:0007669"/>
    <property type="project" value="TreeGrafter"/>
</dbReference>
<evidence type="ECO:0000313" key="3">
    <source>
        <dbReference type="EMBL" id="ATQ77557.1"/>
    </source>
</evidence>
<dbReference type="KEGG" id="mass:CR152_25935"/>
<dbReference type="OrthoDB" id="9775406at2"/>
<dbReference type="Pfam" id="PF08450">
    <property type="entry name" value="SGL"/>
    <property type="match status" value="1"/>
</dbReference>
<dbReference type="InterPro" id="IPR011042">
    <property type="entry name" value="6-blade_b-propeller_TolB-like"/>
</dbReference>
<evidence type="ECO:0000313" key="4">
    <source>
        <dbReference type="Proteomes" id="UP000229897"/>
    </source>
</evidence>
<gene>
    <name evidence="3" type="ORF">CR152_25935</name>
</gene>
<accession>A0A2D2DRF8</accession>